<reference evidence="3 4" key="1">
    <citation type="submission" date="2018-03" db="EMBL/GenBank/DDBJ databases">
        <title>Genomic Encyclopedia of Archaeal and Bacterial Type Strains, Phase II (KMG-II): from individual species to whole genera.</title>
        <authorList>
            <person name="Goeker M."/>
        </authorList>
    </citation>
    <scope>NUCLEOTIDE SEQUENCE [LARGE SCALE GENOMIC DNA]</scope>
    <source>
        <strain evidence="3 4">DSM 28229</strain>
    </source>
</reference>
<evidence type="ECO:0000256" key="1">
    <source>
        <dbReference type="SAM" id="Phobius"/>
    </source>
</evidence>
<dbReference type="Proteomes" id="UP000245535">
    <property type="component" value="Unassembled WGS sequence"/>
</dbReference>
<feature type="transmembrane region" description="Helical" evidence="1">
    <location>
        <begin position="1551"/>
        <end position="1569"/>
    </location>
</feature>
<accession>A0A315Z8H9</accession>
<dbReference type="InterPro" id="IPR003672">
    <property type="entry name" value="CobN/Mg_chltase"/>
</dbReference>
<keyword evidence="1" id="KW-0472">Membrane</keyword>
<feature type="domain" description="CobN/magnesium chelatase" evidence="2">
    <location>
        <begin position="896"/>
        <end position="1463"/>
    </location>
</feature>
<dbReference type="EMBL" id="QGDO01000003">
    <property type="protein sequence ID" value="PWJ41886.1"/>
    <property type="molecule type" value="Genomic_DNA"/>
</dbReference>
<dbReference type="Pfam" id="PF02514">
    <property type="entry name" value="CobN-Mg_chel"/>
    <property type="match status" value="2"/>
</dbReference>
<evidence type="ECO:0000313" key="4">
    <source>
        <dbReference type="Proteomes" id="UP000245535"/>
    </source>
</evidence>
<keyword evidence="1" id="KW-1133">Transmembrane helix</keyword>
<organism evidence="3 4">
    <name type="scientific">Sediminitomix flava</name>
    <dbReference type="NCBI Taxonomy" id="379075"/>
    <lineage>
        <taxon>Bacteria</taxon>
        <taxon>Pseudomonadati</taxon>
        <taxon>Bacteroidota</taxon>
        <taxon>Cytophagia</taxon>
        <taxon>Cytophagales</taxon>
        <taxon>Flammeovirgaceae</taxon>
        <taxon>Sediminitomix</taxon>
    </lineage>
</organism>
<keyword evidence="4" id="KW-1185">Reference proteome</keyword>
<name>A0A315Z8H9_SEDFL</name>
<protein>
    <submittedName>
        <fullName evidence="3">Cobaltochelatase CobN</fullName>
    </submittedName>
</protein>
<proteinExistence type="predicted"/>
<feature type="transmembrane region" description="Helical" evidence="1">
    <location>
        <begin position="7"/>
        <end position="28"/>
    </location>
</feature>
<keyword evidence="1" id="KW-0812">Transmembrane</keyword>
<feature type="domain" description="CobN/magnesium chelatase" evidence="2">
    <location>
        <begin position="130"/>
        <end position="833"/>
    </location>
</feature>
<sequence length="1575" mass="177740">MKSKFSIWKKLGIGAFLIILIGFAYFYYAKNVSPTKVAFINYQGFQLSRINKSNTNSWIQIDELKLDELDKARDYKAIFLFGRGFQMSPEEKQQLENAGYSGVHLFMEAATNPNVDVTNLKGSHLDMITDYFKFGGTQNYNSMLTYVRQNLDGKKWFIETPKAPQPIPNDVFIHLDEDKLFTEFPAYDTYLKENGFHKEGQPKVALITSVPGPFNANRDHIDDLIGMLEQRNLNVYTISAATKRLEFLKAVDPDLVILMPHGRLTLGQSEEAIAWLKEKNIPMLSPLSVFQEYEKWVDDPQGFDGSLLSMSVVLPELDGGINPYAIIAQYKDENGYLSFQVVPERLQKFGDMVEDFLLLKKKENKEKKVAIYYFKGPGLNSMVAANMEVVPSLFNTLKELKANGYKVDNLPNSSDELWEMIKKQGAVLGPYAKGAFDTYLKEGNPALVDTDTYESWVEKDLKSESYQAVVEKYGKAPGEYLSTSEGDKDYLAVARLEFGNVALLPQPLSGVGKDTFKLVHGAKVAPPHPYIASYLWTRNEFKADAIIHLGTHGSLEFTPGKQVALSGYDWTDALIGTTPHFYIYTISNVGEGIIAKRRSYATTLSYLTPPFMESELTGDLKKLSDQLNTFSLTKGAVKEEYKKGITKLAQKLELHKDLALDSVNTFSEDELFKLSNYVEEVRNSKVTGGLYTLGNAYNQDQKKNTVLLMALDPIAYSLATLDKIEGKVSQKQLDDALFFDRQYRQKAKKLIEKVLYQGQNSTQVLEQYISKSDLEKAKAWVLKNKGMSDAEIIKGFIGMGTKSAKKKHPHAAKKKSNQVGQKEIDELKRLVIAISPYPERKDFILNLKSDKQFKQSSGILDPQTLEKAKKIAKAIPAMAKAIEIGQQEDVFRLLKMMQKEPLRQMTFKLMEDESLAEQVAQEKIKKEEELLAQFSDAKNVRTLQYVSPRTKLPFEQKEVLMALPKTLKMYQKNWDFIIEKNSEALSVYTSKEGFKEQLSLSIERIELVISELNRKEAEWVKAVLAIEENVNSIKHYEQSLAISTAAETQAILNGLNGGYIAPSSGGDPITNPATVPTGRNLYSIDAQKTPSPEAWNVGKDLAKNLLSTHFKKHGKYPQKISFTLWPGDFIETEGAMVAQIFYLLGVEPVRDPFKRVMDIRLIPEKELDRPRIDVVVQTAGQFRDLAASRMYLINKAVAMAAEAKDTQENFVKKGVLDAERYMKENGLSPKQAREWATQRVFGGQNNTYGTNIMGMVEDGSGWNDEAEIAETYLNNMGAIYDKGENWGAFQKGVFEAALQNTEVVVQPRESNTWGGLSLDHVYEFMGGLSMAVRHVTGEDPDAYFNDFRNPSKAKVQDLKEALWVEARSTLLNPKYIKEYMKGGASSAESFAETFRNTYGWNVMKPKEIDNSLWNNLYDVYVEDQLNLNVQAFFERENPYALEEMTAVMLETIRKGYWKASEQQIAKLSELHTELIQKHNAGCSGFVCDNTKLKSFISEQLSEENQQAYASALEKVREVQTEVEGMVLEKETLQADETNDQPKNAEESSDQTILFLLIGIVAVVIFVVAAKRVKNG</sequence>
<comment type="caution">
    <text evidence="3">The sequence shown here is derived from an EMBL/GenBank/DDBJ whole genome shotgun (WGS) entry which is preliminary data.</text>
</comment>
<dbReference type="RefSeq" id="WP_109618316.1">
    <property type="nucleotide sequence ID" value="NZ_QGDO01000003.1"/>
</dbReference>
<gene>
    <name evidence="3" type="ORF">BC781_103136</name>
</gene>
<dbReference type="PANTHER" id="PTHR44119">
    <property type="entry name" value="MAGNESIUM-CHELATASE SUBUNIT CHLH, CHLOROPLASTIC"/>
    <property type="match status" value="1"/>
</dbReference>
<dbReference type="PANTHER" id="PTHR44119:SF4">
    <property type="entry name" value="AEROBIC COBALTOCHELATASE SUBUNIT COBN"/>
    <property type="match status" value="1"/>
</dbReference>
<evidence type="ECO:0000313" key="3">
    <source>
        <dbReference type="EMBL" id="PWJ41886.1"/>
    </source>
</evidence>
<evidence type="ECO:0000259" key="2">
    <source>
        <dbReference type="Pfam" id="PF02514"/>
    </source>
</evidence>